<evidence type="ECO:0000256" key="7">
    <source>
        <dbReference type="RuleBase" id="RU003792"/>
    </source>
</evidence>
<dbReference type="InterPro" id="IPR020094">
    <property type="entry name" value="TruA/RsuA/RluB/E/F_N"/>
</dbReference>
<evidence type="ECO:0000256" key="1">
    <source>
        <dbReference type="ARBA" id="ARBA00009375"/>
    </source>
</evidence>
<dbReference type="EMBL" id="VCJR02000002">
    <property type="protein sequence ID" value="NHK28422.1"/>
    <property type="molecule type" value="Genomic_DNA"/>
</dbReference>
<comment type="caution">
    <text evidence="4">Lacks conserved residue(s) required for the propagation of feature annotation.</text>
</comment>
<evidence type="ECO:0000313" key="12">
    <source>
        <dbReference type="Proteomes" id="UP000818603"/>
    </source>
</evidence>
<evidence type="ECO:0000313" key="11">
    <source>
        <dbReference type="Proteomes" id="UP000621856"/>
    </source>
</evidence>
<dbReference type="EMBL" id="BMGZ01000002">
    <property type="protein sequence ID" value="GGH98426.1"/>
    <property type="molecule type" value="Genomic_DNA"/>
</dbReference>
<evidence type="ECO:0000313" key="10">
    <source>
        <dbReference type="EMBL" id="NHK28422.1"/>
    </source>
</evidence>
<reference evidence="9" key="3">
    <citation type="submission" date="2020-09" db="EMBL/GenBank/DDBJ databases">
        <authorList>
            <person name="Sun Q."/>
            <person name="Zhou Y."/>
        </authorList>
    </citation>
    <scope>NUCLEOTIDE SEQUENCE</scope>
    <source>
        <strain evidence="9">CGMCC 1.14984</strain>
    </source>
</reference>
<dbReference type="EC" id="5.4.99.12" evidence="4"/>
<gene>
    <name evidence="4 9" type="primary">truA</name>
    <name evidence="10" type="ORF">FF098_010940</name>
    <name evidence="9" type="ORF">GCM10011355_21990</name>
</gene>
<protein>
    <recommendedName>
        <fullName evidence="4">tRNA pseudouridine synthase A</fullName>
        <ecNumber evidence="4">5.4.99.12</ecNumber>
    </recommendedName>
    <alternativeName>
        <fullName evidence="4">tRNA pseudouridine(38-40) synthase</fullName>
    </alternativeName>
    <alternativeName>
        <fullName evidence="4">tRNA pseudouridylate synthase I</fullName>
    </alternativeName>
    <alternativeName>
        <fullName evidence="4">tRNA-uridine isomerase I</fullName>
    </alternativeName>
</protein>
<dbReference type="RefSeq" id="WP_155140418.1">
    <property type="nucleotide sequence ID" value="NZ_BMGZ01000002.1"/>
</dbReference>
<evidence type="ECO:0000256" key="5">
    <source>
        <dbReference type="PIRSR" id="PIRSR001430-1"/>
    </source>
</evidence>
<dbReference type="HAMAP" id="MF_00171">
    <property type="entry name" value="TruA"/>
    <property type="match status" value="1"/>
</dbReference>
<dbReference type="Proteomes" id="UP000818603">
    <property type="component" value="Unassembled WGS sequence"/>
</dbReference>
<dbReference type="Pfam" id="PF01416">
    <property type="entry name" value="PseudoU_synth_1"/>
    <property type="match status" value="2"/>
</dbReference>
<dbReference type="Proteomes" id="UP000621856">
    <property type="component" value="Unassembled WGS sequence"/>
</dbReference>
<feature type="active site" description="Nucleophile" evidence="4 5">
    <location>
        <position position="52"/>
    </location>
</feature>
<evidence type="ECO:0000259" key="8">
    <source>
        <dbReference type="Pfam" id="PF01416"/>
    </source>
</evidence>
<evidence type="ECO:0000256" key="3">
    <source>
        <dbReference type="ARBA" id="ARBA00023235"/>
    </source>
</evidence>
<dbReference type="PANTHER" id="PTHR11142">
    <property type="entry name" value="PSEUDOURIDYLATE SYNTHASE"/>
    <property type="match status" value="1"/>
</dbReference>
<proteinExistence type="inferred from homology"/>
<comment type="catalytic activity">
    <reaction evidence="4 7">
        <text>uridine(38/39/40) in tRNA = pseudouridine(38/39/40) in tRNA</text>
        <dbReference type="Rhea" id="RHEA:22376"/>
        <dbReference type="Rhea" id="RHEA-COMP:10085"/>
        <dbReference type="Rhea" id="RHEA-COMP:10087"/>
        <dbReference type="ChEBI" id="CHEBI:65314"/>
        <dbReference type="ChEBI" id="CHEBI:65315"/>
        <dbReference type="EC" id="5.4.99.12"/>
    </reaction>
</comment>
<keyword evidence="3 4" id="KW-0413">Isomerase</keyword>
<evidence type="ECO:0000313" key="9">
    <source>
        <dbReference type="EMBL" id="GGH98426.1"/>
    </source>
</evidence>
<reference evidence="9" key="1">
    <citation type="journal article" date="2014" name="Int. J. Syst. Evol. Microbiol.">
        <title>Complete genome sequence of Corynebacterium casei LMG S-19264T (=DSM 44701T), isolated from a smear-ripened cheese.</title>
        <authorList>
            <consortium name="US DOE Joint Genome Institute (JGI-PGF)"/>
            <person name="Walter F."/>
            <person name="Albersmeier A."/>
            <person name="Kalinowski J."/>
            <person name="Ruckert C."/>
        </authorList>
    </citation>
    <scope>NUCLEOTIDE SEQUENCE</scope>
    <source>
        <strain evidence="9">CGMCC 1.14984</strain>
    </source>
</reference>
<dbReference type="CDD" id="cd02570">
    <property type="entry name" value="PseudoU_synth_EcTruA"/>
    <property type="match status" value="1"/>
</dbReference>
<dbReference type="InterPro" id="IPR020097">
    <property type="entry name" value="PsdUridine_synth_TruA_a/b_dom"/>
</dbReference>
<keyword evidence="12" id="KW-1185">Reference proteome</keyword>
<dbReference type="GO" id="GO:0160147">
    <property type="term" value="F:tRNA pseudouridine(38-40) synthase activity"/>
    <property type="evidence" value="ECO:0007669"/>
    <property type="project" value="UniProtKB-EC"/>
</dbReference>
<sequence length="245" mass="26946">MPRYRLTIEYDGTPFVGWQRQDNGLSVQGVLEAAGETLSGQPSPVVAAGRTDSGVHALAMAAHIDLDRDMPDDSVRDALNFHLRPHPVSVLEAARAEDGFHARFSCIRRYYRYRFVERRAPLSLDRGRVWRRPFTLDVEAMNAAAQLLKGRHDFTTFRSAHCQADSPVKTLEDIAVARVGGEVHLTCHARSFLHNQVRSFAGTLERVGAGKWSVNDVGKALAAADRTACGPVAPACGLYFVGADY</sequence>
<dbReference type="NCBIfam" id="TIGR00071">
    <property type="entry name" value="hisT_truA"/>
    <property type="match status" value="1"/>
</dbReference>
<dbReference type="GO" id="GO:0031119">
    <property type="term" value="P:tRNA pseudouridine synthesis"/>
    <property type="evidence" value="ECO:0007669"/>
    <property type="project" value="UniProtKB-UniRule"/>
</dbReference>
<feature type="binding site" evidence="4 6">
    <location>
        <position position="111"/>
    </location>
    <ligand>
        <name>substrate</name>
    </ligand>
</feature>
<comment type="function">
    <text evidence="4">Formation of pseudouridine at positions 38, 39 and 40 in the anticodon stem and loop of transfer RNAs.</text>
</comment>
<name>A0A8J3EUW0_9PROT</name>
<dbReference type="PANTHER" id="PTHR11142:SF0">
    <property type="entry name" value="TRNA PSEUDOURIDINE SYNTHASE-LIKE 1"/>
    <property type="match status" value="1"/>
</dbReference>
<feature type="domain" description="Pseudouridine synthase I TruA alpha/beta" evidence="8">
    <location>
        <begin position="144"/>
        <end position="245"/>
    </location>
</feature>
<dbReference type="InterPro" id="IPR001406">
    <property type="entry name" value="PsdUridine_synth_TruA"/>
</dbReference>
<comment type="caution">
    <text evidence="9">The sequence shown here is derived from an EMBL/GenBank/DDBJ whole genome shotgun (WGS) entry which is preliminary data.</text>
</comment>
<feature type="domain" description="Pseudouridine synthase I TruA alpha/beta" evidence="8">
    <location>
        <begin position="8"/>
        <end position="104"/>
    </location>
</feature>
<evidence type="ECO:0000256" key="4">
    <source>
        <dbReference type="HAMAP-Rule" id="MF_00171"/>
    </source>
</evidence>
<accession>A0A8J3EUW0</accession>
<comment type="similarity">
    <text evidence="1 4 7">Belongs to the tRNA pseudouridine synthase TruA family.</text>
</comment>
<dbReference type="Gene3D" id="3.30.70.660">
    <property type="entry name" value="Pseudouridine synthase I, catalytic domain, C-terminal subdomain"/>
    <property type="match status" value="1"/>
</dbReference>
<comment type="subunit">
    <text evidence="4">Homodimer.</text>
</comment>
<dbReference type="FunFam" id="3.30.70.580:FF:000001">
    <property type="entry name" value="tRNA pseudouridine synthase A"/>
    <property type="match status" value="1"/>
</dbReference>
<dbReference type="PIRSF" id="PIRSF001430">
    <property type="entry name" value="tRNA_psdUrid_synth"/>
    <property type="match status" value="1"/>
</dbReference>
<dbReference type="GO" id="GO:0003723">
    <property type="term" value="F:RNA binding"/>
    <property type="evidence" value="ECO:0007669"/>
    <property type="project" value="InterPro"/>
</dbReference>
<dbReference type="InterPro" id="IPR020103">
    <property type="entry name" value="PsdUridine_synth_cat_dom_sf"/>
</dbReference>
<dbReference type="SUPFAM" id="SSF55120">
    <property type="entry name" value="Pseudouridine synthase"/>
    <property type="match status" value="1"/>
</dbReference>
<dbReference type="AlphaFoldDB" id="A0A8J3EUW0"/>
<keyword evidence="2 4" id="KW-0819">tRNA processing</keyword>
<dbReference type="InterPro" id="IPR020095">
    <property type="entry name" value="PsdUridine_synth_TruA_C"/>
</dbReference>
<reference evidence="10 12" key="2">
    <citation type="submission" date="2020-02" db="EMBL/GenBank/DDBJ databases">
        <title>Genome sequence of Parvularcula flava strain NH6-79.</title>
        <authorList>
            <person name="Abdul Karim M.H."/>
            <person name="Lam M.Q."/>
            <person name="Chen S.J."/>
            <person name="Yahya A."/>
            <person name="Shahir S."/>
            <person name="Shamsir M.S."/>
            <person name="Chong C.S."/>
        </authorList>
    </citation>
    <scope>NUCLEOTIDE SEQUENCE [LARGE SCALE GENOMIC DNA]</scope>
    <source>
        <strain evidence="10 12">NH6-79</strain>
    </source>
</reference>
<dbReference type="Gene3D" id="3.30.70.580">
    <property type="entry name" value="Pseudouridine synthase I, catalytic domain, N-terminal subdomain"/>
    <property type="match status" value="1"/>
</dbReference>
<organism evidence="9 11">
    <name type="scientific">Aquisalinus luteolus</name>
    <dbReference type="NCBI Taxonomy" id="1566827"/>
    <lineage>
        <taxon>Bacteria</taxon>
        <taxon>Pseudomonadati</taxon>
        <taxon>Pseudomonadota</taxon>
        <taxon>Alphaproteobacteria</taxon>
        <taxon>Parvularculales</taxon>
        <taxon>Parvularculaceae</taxon>
        <taxon>Aquisalinus</taxon>
    </lineage>
</organism>
<evidence type="ECO:0000256" key="6">
    <source>
        <dbReference type="PIRSR" id="PIRSR001430-2"/>
    </source>
</evidence>
<evidence type="ECO:0000256" key="2">
    <source>
        <dbReference type="ARBA" id="ARBA00022694"/>
    </source>
</evidence>